<dbReference type="EMBL" id="JAWWNJ010000036">
    <property type="protein sequence ID" value="KAK7023296.1"/>
    <property type="molecule type" value="Genomic_DNA"/>
</dbReference>
<organism evidence="1 2">
    <name type="scientific">Favolaschia claudopus</name>
    <dbReference type="NCBI Taxonomy" id="2862362"/>
    <lineage>
        <taxon>Eukaryota</taxon>
        <taxon>Fungi</taxon>
        <taxon>Dikarya</taxon>
        <taxon>Basidiomycota</taxon>
        <taxon>Agaricomycotina</taxon>
        <taxon>Agaricomycetes</taxon>
        <taxon>Agaricomycetidae</taxon>
        <taxon>Agaricales</taxon>
        <taxon>Marasmiineae</taxon>
        <taxon>Mycenaceae</taxon>
        <taxon>Favolaschia</taxon>
    </lineage>
</organism>
<name>A0AAW0BEC8_9AGAR</name>
<reference evidence="1 2" key="1">
    <citation type="journal article" date="2024" name="J Genomics">
        <title>Draft genome sequencing and assembly of Favolaschia claudopus CIRM-BRFM 2984 isolated from oak limbs.</title>
        <authorList>
            <person name="Navarro D."/>
            <person name="Drula E."/>
            <person name="Chaduli D."/>
            <person name="Cazenave R."/>
            <person name="Ahrendt S."/>
            <person name="Wang J."/>
            <person name="Lipzen A."/>
            <person name="Daum C."/>
            <person name="Barry K."/>
            <person name="Grigoriev I.V."/>
            <person name="Favel A."/>
            <person name="Rosso M.N."/>
            <person name="Martin F."/>
        </authorList>
    </citation>
    <scope>NUCLEOTIDE SEQUENCE [LARGE SCALE GENOMIC DNA]</scope>
    <source>
        <strain evidence="1 2">CIRM-BRFM 2984</strain>
    </source>
</reference>
<dbReference type="AlphaFoldDB" id="A0AAW0BEC8"/>
<keyword evidence="2" id="KW-1185">Reference proteome</keyword>
<sequence length="387" mass="43043">MIRVHYSMAVCVVPLVVVTLLLYASNNPQPNRIQFPLDSMRFAGFTLRPPTQTRPYLRVGPVGYEGLGSVLMHFKQSIILSLALQSSLHLAFTDVLDHRYSSSEIYNRNAPADARTLYLGKTCRIQDYITHDERDALTRGWCNGEGWAVERLERVREGISDCTGIFDLESWKDELVQDLNGCIISWVRSRLIPHLTFSPLPYSSFSPPHFARPISVGIHIRWGDMFAPPGTPILAHNFYGSFNFPEIIRVLTDLRAYAGPTGIALTIAMEDANHRVLALLNETEYTLLNSPHARALDDLIALSQNDVLLLGESSFGALVHLIAPRGLTLVKGDGKFGKFANTSGFGRHVVFMSNYTPADLRLLQVPVEHQTRGGGGKKSLQIVSSIM</sequence>
<comment type="caution">
    <text evidence="1">The sequence shown here is derived from an EMBL/GenBank/DDBJ whole genome shotgun (WGS) entry which is preliminary data.</text>
</comment>
<accession>A0AAW0BEC8</accession>
<dbReference type="Proteomes" id="UP001362999">
    <property type="component" value="Unassembled WGS sequence"/>
</dbReference>
<protein>
    <submittedName>
        <fullName evidence="1">Uncharacterized protein</fullName>
    </submittedName>
</protein>
<proteinExistence type="predicted"/>
<evidence type="ECO:0000313" key="1">
    <source>
        <dbReference type="EMBL" id="KAK7023296.1"/>
    </source>
</evidence>
<gene>
    <name evidence="1" type="ORF">R3P38DRAFT_3357104</name>
</gene>
<evidence type="ECO:0000313" key="2">
    <source>
        <dbReference type="Proteomes" id="UP001362999"/>
    </source>
</evidence>